<dbReference type="GeneID" id="64599964"/>
<dbReference type="InterPro" id="IPR013087">
    <property type="entry name" value="Znf_C2H2_type"/>
</dbReference>
<evidence type="ECO:0000313" key="3">
    <source>
        <dbReference type="Proteomes" id="UP000719766"/>
    </source>
</evidence>
<dbReference type="RefSeq" id="XP_041162539.1">
    <property type="nucleotide sequence ID" value="XM_041306200.1"/>
</dbReference>
<dbReference type="OrthoDB" id="2576233at2759"/>
<evidence type="ECO:0000259" key="1">
    <source>
        <dbReference type="PROSITE" id="PS00028"/>
    </source>
</evidence>
<name>A0A9P7DL20_9AGAM</name>
<comment type="caution">
    <text evidence="2">The sequence shown here is derived from an EMBL/GenBank/DDBJ whole genome shotgun (WGS) entry which is preliminary data.</text>
</comment>
<feature type="domain" description="C2H2-type" evidence="1">
    <location>
        <begin position="26"/>
        <end position="48"/>
    </location>
</feature>
<dbReference type="InterPro" id="IPR041078">
    <property type="entry name" value="Plavaka"/>
</dbReference>
<dbReference type="AlphaFoldDB" id="A0A9P7DL20"/>
<protein>
    <recommendedName>
        <fullName evidence="1">C2H2-type domain-containing protein</fullName>
    </recommendedName>
</protein>
<accession>A0A9P7DL20</accession>
<dbReference type="InterPro" id="IPR049233">
    <property type="entry name" value="DUF6830"/>
</dbReference>
<organism evidence="2 3">
    <name type="scientific">Suillus plorans</name>
    <dbReference type="NCBI Taxonomy" id="116603"/>
    <lineage>
        <taxon>Eukaryota</taxon>
        <taxon>Fungi</taxon>
        <taxon>Dikarya</taxon>
        <taxon>Basidiomycota</taxon>
        <taxon>Agaricomycotina</taxon>
        <taxon>Agaricomycetes</taxon>
        <taxon>Agaricomycetidae</taxon>
        <taxon>Boletales</taxon>
        <taxon>Suillineae</taxon>
        <taxon>Suillaceae</taxon>
        <taxon>Suillus</taxon>
    </lineage>
</organism>
<keyword evidence="3" id="KW-1185">Reference proteome</keyword>
<evidence type="ECO:0000313" key="2">
    <source>
        <dbReference type="EMBL" id="KAG1797429.1"/>
    </source>
</evidence>
<dbReference type="EMBL" id="JABBWE010000016">
    <property type="protein sequence ID" value="KAG1797429.1"/>
    <property type="molecule type" value="Genomic_DNA"/>
</dbReference>
<dbReference type="Pfam" id="PF20722">
    <property type="entry name" value="DUF6830"/>
    <property type="match status" value="1"/>
</dbReference>
<proteinExistence type="predicted"/>
<dbReference type="Proteomes" id="UP000719766">
    <property type="component" value="Unassembled WGS sequence"/>
</dbReference>
<dbReference type="PROSITE" id="PS00028">
    <property type="entry name" value="ZINC_FINGER_C2H2_1"/>
    <property type="match status" value="1"/>
</dbReference>
<gene>
    <name evidence="2" type="ORF">HD556DRAFT_1440989</name>
</gene>
<reference evidence="2" key="1">
    <citation type="journal article" date="2020" name="New Phytol.">
        <title>Comparative genomics reveals dynamic genome evolution in host specialist ectomycorrhizal fungi.</title>
        <authorList>
            <person name="Lofgren L.A."/>
            <person name="Nguyen N.H."/>
            <person name="Vilgalys R."/>
            <person name="Ruytinx J."/>
            <person name="Liao H.L."/>
            <person name="Branco S."/>
            <person name="Kuo A."/>
            <person name="LaButti K."/>
            <person name="Lipzen A."/>
            <person name="Andreopoulos W."/>
            <person name="Pangilinan J."/>
            <person name="Riley R."/>
            <person name="Hundley H."/>
            <person name="Na H."/>
            <person name="Barry K."/>
            <person name="Grigoriev I.V."/>
            <person name="Stajich J.E."/>
            <person name="Kennedy P.G."/>
        </authorList>
    </citation>
    <scope>NUCLEOTIDE SEQUENCE</scope>
    <source>
        <strain evidence="2">S12</strain>
    </source>
</reference>
<sequence>MEQADSGCTAAGLEILHDHNGSSARCPNCRLEFVSNLAVLDHLNDPVHSCWSNEPTYRLPVPPAFQRGDSGQEEVTGQYHSKSGYLFGRGHNILQTMEDHDPDQKRRRAINPSYPFVDQAEWQLAEFIVQRLTKTDINKFLKLDWFKTSRSRPSFKSADQLFGWIDVLPSGPQWQSTTFEFIDYTTARPMELIWRDGLEVVKDLFANPIFSNHMMYDPHLVMTGSEREYGEFFTSERAFTIQNDLPEGATIVPIILASDKTPVTRMTGGLEMHPIFLTIGNIQSEVRMKATAHAWRCIAFIPIPKFDAHADYQTLLHARLFHKCMDTIFARCKVATKIGEYMADPMGYIRHCFTPLVAYTADLPEAQLVACVSKNASPVTMATQSDFGSAHIYPPRTGQHTLTLIYDLSKRIDPWSVPRFQVEAKSLMLSGVHQPFWRDWRFADPGYMLPGELLHTCHKFFGDHALKWCKEVVGEEELDARYKAHHKRVGTRHFGSGVSHISQMTCREHRDIERTMIATIAGATNATPDFVHAIRALTEFFYQAQSPVHTDSSIASMVQSLDEFHRLKQGILDAGARRGKRGTIDNFLIPKLELFHSFAGSIRALGGLIQYSADVSERLLITHCKFPFERTSRQAKSFTLQVVQILNRDETMQRFNLYTLLQTHGAPLVNAIAAEDDIVAETDPTLAWIARTLPSQQKRFHGPRPVRNHFITGLLSAEATAAFHVTVAPDRKSFTVPDLQYTYALPDFAVALTEYISKSSQGAPTTSWTCRGGSVRTWNKFRIQLLSNFQSRVVMPSQIVQSYPPSEAFPFGNCDAVLVQLTESNDVYIAQVRCVFQPTAKKGRTLPRYLEAAPLLYVQYFQIKATPADEPSVGMYRVKRIFHQDETGRIFRPGSIIPLTAVTCAVELVPVYGSKMNRTITAANSLEVCDDYYLNKFSDKEVFHTMHTDLM</sequence>
<dbReference type="Pfam" id="PF18759">
    <property type="entry name" value="Plavaka"/>
    <property type="match status" value="1"/>
</dbReference>